<feature type="coiled-coil region" evidence="1">
    <location>
        <begin position="119"/>
        <end position="198"/>
    </location>
</feature>
<feature type="region of interest" description="Disordered" evidence="2">
    <location>
        <begin position="1"/>
        <end position="44"/>
    </location>
</feature>
<organism evidence="3 4">
    <name type="scientific">Anabaena cylindrica (strain ATCC 27899 / PCC 7122)</name>
    <dbReference type="NCBI Taxonomy" id="272123"/>
    <lineage>
        <taxon>Bacteria</taxon>
        <taxon>Bacillati</taxon>
        <taxon>Cyanobacteriota</taxon>
        <taxon>Cyanophyceae</taxon>
        <taxon>Nostocales</taxon>
        <taxon>Nostocaceae</taxon>
        <taxon>Anabaena</taxon>
    </lineage>
</organism>
<evidence type="ECO:0000313" key="3">
    <source>
        <dbReference type="EMBL" id="AFZ61312.1"/>
    </source>
</evidence>
<dbReference type="RefSeq" id="WP_015217778.1">
    <property type="nucleotide sequence ID" value="NC_019773.1"/>
</dbReference>
<feature type="compositionally biased region" description="Polar residues" evidence="2">
    <location>
        <begin position="1"/>
        <end position="30"/>
    </location>
</feature>
<keyword evidence="4" id="KW-1185">Reference proteome</keyword>
<name>K9ZS14_ANACC</name>
<geneLocation type="plasmid" evidence="3 4">
    <name>pANACY.03</name>
</geneLocation>
<evidence type="ECO:0000256" key="2">
    <source>
        <dbReference type="SAM" id="MobiDB-lite"/>
    </source>
</evidence>
<dbReference type="AlphaFoldDB" id="K9ZS14"/>
<dbReference type="Gene3D" id="3.40.50.300">
    <property type="entry name" value="P-loop containing nucleotide triphosphate hydrolases"/>
    <property type="match status" value="1"/>
</dbReference>
<reference evidence="4" key="1">
    <citation type="journal article" date="2013" name="Proc. Natl. Acad. Sci. U.S.A.">
        <title>Improving the coverage of the cyanobacterial phylum using diversity-driven genome sequencing.</title>
        <authorList>
            <person name="Shih P.M."/>
            <person name="Wu D."/>
            <person name="Latifi A."/>
            <person name="Axen S.D."/>
            <person name="Fewer D.P."/>
            <person name="Talla E."/>
            <person name="Calteau A."/>
            <person name="Cai F."/>
            <person name="Tandeau de Marsac N."/>
            <person name="Rippka R."/>
            <person name="Herdman M."/>
            <person name="Sivonen K."/>
            <person name="Coursin T."/>
            <person name="Laurent T."/>
            <person name="Goodwin L."/>
            <person name="Nolan M."/>
            <person name="Davenport K.W."/>
            <person name="Han C.S."/>
            <person name="Rubin E.M."/>
            <person name="Eisen J.A."/>
            <person name="Woyke T."/>
            <person name="Gugger M."/>
            <person name="Kerfeld C.A."/>
        </authorList>
    </citation>
    <scope>NUCLEOTIDE SEQUENCE [LARGE SCALE GENOMIC DNA]</scope>
    <source>
        <strain evidence="4">ATCC 27899 / PCC 7122</strain>
    </source>
</reference>
<gene>
    <name evidence="3" type="ordered locus">Anacy_6034</name>
</gene>
<evidence type="ECO:0000313" key="4">
    <source>
        <dbReference type="Proteomes" id="UP000010474"/>
    </source>
</evidence>
<dbReference type="PATRIC" id="fig|272123.3.peg.6555"/>
<dbReference type="Proteomes" id="UP000010474">
    <property type="component" value="Plasmid pANACY.03"/>
</dbReference>
<proteinExistence type="predicted"/>
<dbReference type="InterPro" id="IPR027417">
    <property type="entry name" value="P-loop_NTPase"/>
</dbReference>
<dbReference type="EMBL" id="CP003662">
    <property type="protein sequence ID" value="AFZ61312.1"/>
    <property type="molecule type" value="Genomic_DNA"/>
</dbReference>
<dbReference type="HOGENOM" id="CLU_1040671_0_0_3"/>
<accession>K9ZS14</accession>
<keyword evidence="1" id="KW-0175">Coiled coil</keyword>
<evidence type="ECO:0000256" key="1">
    <source>
        <dbReference type="SAM" id="Coils"/>
    </source>
</evidence>
<keyword evidence="3" id="KW-0614">Plasmid</keyword>
<protein>
    <submittedName>
        <fullName evidence="3">Uncharacterized protein</fullName>
    </submittedName>
</protein>
<dbReference type="KEGG" id="acy:Anacy_6034"/>
<sequence length="267" mass="29694">MSQPLENLEPQQPNVNSEQEADNSTTNNKIQGDHNRTIQGNDNKAVIGDSNTVNYVSDKKNLFQIGRNYIRHIQVNILSGNWGNAIVALSPFLVLSILSGGIGFGGGVTVQDSRITNELKTAKENVIKANSEISELKERILNQTSLLKQIDDLKNQLTANRNSLNEAQRNLRITETQKIGLEKQINNLNRELIAIKKRLDGDKRSSISPSNQNGNLLGQTPLLKKSKSDCLRLTEMIEHFAKLGASTSSMKEEFKEWNCSQWGISSP</sequence>